<keyword evidence="11" id="KW-1185">Reference proteome</keyword>
<evidence type="ECO:0000256" key="7">
    <source>
        <dbReference type="SAM" id="MobiDB-lite"/>
    </source>
</evidence>
<evidence type="ECO:0000259" key="9">
    <source>
        <dbReference type="PROSITE" id="PS50059"/>
    </source>
</evidence>
<dbReference type="Pfam" id="PF00254">
    <property type="entry name" value="FKBP_C"/>
    <property type="match status" value="1"/>
</dbReference>
<evidence type="ECO:0000256" key="8">
    <source>
        <dbReference type="SAM" id="Phobius"/>
    </source>
</evidence>
<feature type="transmembrane region" description="Helical" evidence="8">
    <location>
        <begin position="20"/>
        <end position="39"/>
    </location>
</feature>
<dbReference type="Proteomes" id="UP000030988">
    <property type="component" value="Unassembled WGS sequence"/>
</dbReference>
<proteinExistence type="inferred from homology"/>
<comment type="caution">
    <text evidence="10">The sequence shown here is derived from an EMBL/GenBank/DDBJ whole genome shotgun (WGS) entry which is preliminary data.</text>
</comment>
<evidence type="ECO:0000256" key="3">
    <source>
        <dbReference type="ARBA" id="ARBA00023110"/>
    </source>
</evidence>
<dbReference type="STRING" id="1572751.PK98_08415"/>
<accession>A0A0B2C2F1</accession>
<evidence type="ECO:0000313" key="11">
    <source>
        <dbReference type="Proteomes" id="UP000030988"/>
    </source>
</evidence>
<evidence type="ECO:0000256" key="1">
    <source>
        <dbReference type="ARBA" id="ARBA00000971"/>
    </source>
</evidence>
<dbReference type="Gene3D" id="3.10.50.40">
    <property type="match status" value="1"/>
</dbReference>
<keyword evidence="8" id="KW-0812">Transmembrane</keyword>
<dbReference type="PROSITE" id="PS50059">
    <property type="entry name" value="FKBP_PPIASE"/>
    <property type="match status" value="1"/>
</dbReference>
<keyword evidence="4 5" id="KW-0413">Isomerase</keyword>
<feature type="domain" description="PPIase FKBP-type" evidence="9">
    <location>
        <begin position="65"/>
        <end position="146"/>
    </location>
</feature>
<keyword evidence="8" id="KW-1133">Transmembrane helix</keyword>
<dbReference type="EC" id="5.2.1.8" evidence="6"/>
<dbReference type="GO" id="GO:0003755">
    <property type="term" value="F:peptidyl-prolyl cis-trans isomerase activity"/>
    <property type="evidence" value="ECO:0007669"/>
    <property type="project" value="UniProtKB-UniRule"/>
</dbReference>
<dbReference type="RefSeq" id="WP_039095728.1">
    <property type="nucleotide sequence ID" value="NZ_JTDN01000001.1"/>
</dbReference>
<keyword evidence="3 5" id="KW-0697">Rotamase</keyword>
<dbReference type="SUPFAM" id="SSF54534">
    <property type="entry name" value="FKBP-like"/>
    <property type="match status" value="1"/>
</dbReference>
<comment type="catalytic activity">
    <reaction evidence="1 5 6">
        <text>[protein]-peptidylproline (omega=180) = [protein]-peptidylproline (omega=0)</text>
        <dbReference type="Rhea" id="RHEA:16237"/>
        <dbReference type="Rhea" id="RHEA-COMP:10747"/>
        <dbReference type="Rhea" id="RHEA-COMP:10748"/>
        <dbReference type="ChEBI" id="CHEBI:83833"/>
        <dbReference type="ChEBI" id="CHEBI:83834"/>
        <dbReference type="EC" id="5.2.1.8"/>
    </reaction>
</comment>
<dbReference type="EMBL" id="JTDN01000001">
    <property type="protein sequence ID" value="KHL26442.1"/>
    <property type="molecule type" value="Genomic_DNA"/>
</dbReference>
<dbReference type="InterPro" id="IPR001179">
    <property type="entry name" value="PPIase_FKBP_dom"/>
</dbReference>
<evidence type="ECO:0000256" key="6">
    <source>
        <dbReference type="RuleBase" id="RU003915"/>
    </source>
</evidence>
<keyword evidence="8" id="KW-0472">Membrane</keyword>
<dbReference type="InterPro" id="IPR046357">
    <property type="entry name" value="PPIase_dom_sf"/>
</dbReference>
<evidence type="ECO:0000256" key="2">
    <source>
        <dbReference type="ARBA" id="ARBA00006577"/>
    </source>
</evidence>
<dbReference type="OrthoDB" id="9812109at2"/>
<feature type="compositionally biased region" description="Gly residues" evidence="7">
    <location>
        <begin position="172"/>
        <end position="183"/>
    </location>
</feature>
<evidence type="ECO:0000256" key="5">
    <source>
        <dbReference type="PROSITE-ProRule" id="PRU00277"/>
    </source>
</evidence>
<dbReference type="PANTHER" id="PTHR43811:SF23">
    <property type="entry name" value="FKBP-TYPE 22 KDA PEPTIDYL-PROLYL CIS-TRANS ISOMERASE"/>
    <property type="match status" value="1"/>
</dbReference>
<dbReference type="AlphaFoldDB" id="A0A0B2C2F1"/>
<name>A0A0B2C2F1_9SPHN</name>
<dbReference type="PANTHER" id="PTHR43811">
    <property type="entry name" value="FKBP-TYPE PEPTIDYL-PROLYL CIS-TRANS ISOMERASE FKPA"/>
    <property type="match status" value="1"/>
</dbReference>
<feature type="region of interest" description="Disordered" evidence="7">
    <location>
        <begin position="169"/>
        <end position="195"/>
    </location>
</feature>
<comment type="similarity">
    <text evidence="2 6">Belongs to the FKBP-type PPIase family.</text>
</comment>
<sequence length="195" mass="20363">MTEITRVQLQPVAKGTLPKLWIGIVLVLLLAAGAAWAAVPKVLTLAEGVTLETLTEGTGPNPGATDYALVNYRGLLDDGTVFDQNDQAPMPVDQVVPGFSTALQNMQAGGRYRVKIPAAQGYGAQGGGPIPPNADLTFEVELIEFRTREEIMQMQQQMMQQQMMQQMMQGGAAPGGAPGGAPVGPGAPAAPPVGQ</sequence>
<protein>
    <recommendedName>
        <fullName evidence="6">Peptidyl-prolyl cis-trans isomerase</fullName>
        <ecNumber evidence="6">5.2.1.8</ecNumber>
    </recommendedName>
</protein>
<evidence type="ECO:0000313" key="10">
    <source>
        <dbReference type="EMBL" id="KHL26442.1"/>
    </source>
</evidence>
<evidence type="ECO:0000256" key="4">
    <source>
        <dbReference type="ARBA" id="ARBA00023235"/>
    </source>
</evidence>
<organism evidence="10 11">
    <name type="scientific">Croceibacterium mercuriale</name>
    <dbReference type="NCBI Taxonomy" id="1572751"/>
    <lineage>
        <taxon>Bacteria</taxon>
        <taxon>Pseudomonadati</taxon>
        <taxon>Pseudomonadota</taxon>
        <taxon>Alphaproteobacteria</taxon>
        <taxon>Sphingomonadales</taxon>
        <taxon>Erythrobacteraceae</taxon>
        <taxon>Croceibacterium</taxon>
    </lineage>
</organism>
<reference evidence="10 11" key="1">
    <citation type="submission" date="2014-11" db="EMBL/GenBank/DDBJ databases">
        <title>Draft genome sequence of Kirrobacter mercurialis.</title>
        <authorList>
            <person name="Coil D.A."/>
            <person name="Eisen J.A."/>
        </authorList>
    </citation>
    <scope>NUCLEOTIDE SEQUENCE [LARGE SCALE GENOMIC DNA]</scope>
    <source>
        <strain evidence="10 11">Coronado</strain>
    </source>
</reference>
<gene>
    <name evidence="10" type="ORF">PK98_08415</name>
</gene>